<evidence type="ECO:0000313" key="2">
    <source>
        <dbReference type="EMBL" id="MBV0922880.1"/>
    </source>
</evidence>
<accession>A0A8J7Y256</accession>
<keyword evidence="1" id="KW-1133">Transmembrane helix</keyword>
<keyword evidence="1" id="KW-0472">Membrane</keyword>
<name>A0A8J7Y256_9EURY</name>
<dbReference type="EMBL" id="JAHQXF010000001">
    <property type="protein sequence ID" value="MBV0922880.1"/>
    <property type="molecule type" value="Genomic_DNA"/>
</dbReference>
<dbReference type="Proteomes" id="UP000766550">
    <property type="component" value="Unassembled WGS sequence"/>
</dbReference>
<evidence type="ECO:0000313" key="3">
    <source>
        <dbReference type="Proteomes" id="UP000766550"/>
    </source>
</evidence>
<dbReference type="AlphaFoldDB" id="A0A8J7Y256"/>
<feature type="transmembrane region" description="Helical" evidence="1">
    <location>
        <begin position="40"/>
        <end position="65"/>
    </location>
</feature>
<sequence length="67" mass="6464">MGVGLGLVLGLVAVGAAVMTALYSYNYAIVHAQGGETAGLLANSGVAFGVAMLAAGLALVAIHAYDG</sequence>
<feature type="transmembrane region" description="Helical" evidence="1">
    <location>
        <begin position="6"/>
        <end position="28"/>
    </location>
</feature>
<reference evidence="2 3" key="1">
    <citation type="submission" date="2021-06" db="EMBL/GenBank/DDBJ databases">
        <title>New haloarchaea isolates fom saline soil.</title>
        <authorList>
            <person name="Duran-Viseras A."/>
            <person name="Sanchez-Porro C.S."/>
            <person name="Ventosa A."/>
        </authorList>
    </citation>
    <scope>NUCLEOTIDE SEQUENCE [LARGE SCALE GENOMIC DNA]</scope>
    <source>
        <strain evidence="2 3">JCM 183640</strain>
    </source>
</reference>
<comment type="caution">
    <text evidence="2">The sequence shown here is derived from an EMBL/GenBank/DDBJ whole genome shotgun (WGS) entry which is preliminary data.</text>
</comment>
<proteinExistence type="predicted"/>
<protein>
    <submittedName>
        <fullName evidence="2">Uncharacterized protein</fullName>
    </submittedName>
</protein>
<keyword evidence="3" id="KW-1185">Reference proteome</keyword>
<evidence type="ECO:0000256" key="1">
    <source>
        <dbReference type="SAM" id="Phobius"/>
    </source>
</evidence>
<gene>
    <name evidence="2" type="ORF">KTS45_01580</name>
</gene>
<organism evidence="2 3">
    <name type="scientific">Haloarcula limicola</name>
    <dbReference type="NCBI Taxonomy" id="1429915"/>
    <lineage>
        <taxon>Archaea</taxon>
        <taxon>Methanobacteriati</taxon>
        <taxon>Methanobacteriota</taxon>
        <taxon>Stenosarchaea group</taxon>
        <taxon>Halobacteria</taxon>
        <taxon>Halobacteriales</taxon>
        <taxon>Haloarculaceae</taxon>
        <taxon>Haloarcula</taxon>
    </lineage>
</organism>
<keyword evidence="1" id="KW-0812">Transmembrane</keyword>